<evidence type="ECO:0000256" key="5">
    <source>
        <dbReference type="ARBA" id="ARBA00023136"/>
    </source>
</evidence>
<dbReference type="AlphaFoldDB" id="A0A940N1P6"/>
<feature type="transmembrane region" description="Helical" evidence="6">
    <location>
        <begin position="158"/>
        <end position="185"/>
    </location>
</feature>
<feature type="transmembrane region" description="Helical" evidence="6">
    <location>
        <begin position="52"/>
        <end position="72"/>
    </location>
</feature>
<dbReference type="Proteomes" id="UP000677537">
    <property type="component" value="Unassembled WGS sequence"/>
</dbReference>
<accession>A0A940N1P6</accession>
<name>A0A940N1P6_9PROT</name>
<evidence type="ECO:0000256" key="6">
    <source>
        <dbReference type="SAM" id="Phobius"/>
    </source>
</evidence>
<feature type="transmembrane region" description="Helical" evidence="6">
    <location>
        <begin position="245"/>
        <end position="269"/>
    </location>
</feature>
<comment type="subcellular location">
    <subcellularLocation>
        <location evidence="1">Cell membrane</location>
        <topology evidence="1">Multi-pass membrane protein</topology>
    </subcellularLocation>
</comment>
<protein>
    <submittedName>
        <fullName evidence="7">Branched-chain amino acid ABC transporter permease</fullName>
    </submittedName>
</protein>
<keyword evidence="4 6" id="KW-1133">Transmembrane helix</keyword>
<reference evidence="7" key="1">
    <citation type="submission" date="2021-03" db="EMBL/GenBank/DDBJ databases">
        <authorList>
            <person name="So Y."/>
        </authorList>
    </citation>
    <scope>NUCLEOTIDE SEQUENCE</scope>
    <source>
        <strain evidence="7">SG15</strain>
    </source>
</reference>
<keyword evidence="2" id="KW-1003">Cell membrane</keyword>
<dbReference type="GO" id="GO:0015658">
    <property type="term" value="F:branched-chain amino acid transmembrane transporter activity"/>
    <property type="evidence" value="ECO:0007669"/>
    <property type="project" value="InterPro"/>
</dbReference>
<organism evidence="7 8">
    <name type="scientific">Roseomonas indoligenes</name>
    <dbReference type="NCBI Taxonomy" id="2820811"/>
    <lineage>
        <taxon>Bacteria</taxon>
        <taxon>Pseudomonadati</taxon>
        <taxon>Pseudomonadota</taxon>
        <taxon>Alphaproteobacteria</taxon>
        <taxon>Acetobacterales</taxon>
        <taxon>Roseomonadaceae</taxon>
        <taxon>Roseomonas</taxon>
    </lineage>
</organism>
<feature type="transmembrane region" description="Helical" evidence="6">
    <location>
        <begin position="79"/>
        <end position="102"/>
    </location>
</feature>
<evidence type="ECO:0000256" key="4">
    <source>
        <dbReference type="ARBA" id="ARBA00022989"/>
    </source>
</evidence>
<keyword evidence="3 6" id="KW-0812">Transmembrane</keyword>
<keyword evidence="8" id="KW-1185">Reference proteome</keyword>
<evidence type="ECO:0000313" key="8">
    <source>
        <dbReference type="Proteomes" id="UP000677537"/>
    </source>
</evidence>
<dbReference type="Pfam" id="PF02653">
    <property type="entry name" value="BPD_transp_2"/>
    <property type="match status" value="1"/>
</dbReference>
<gene>
    <name evidence="7" type="ORF">J5Y10_22760</name>
</gene>
<dbReference type="InterPro" id="IPR001851">
    <property type="entry name" value="ABC_transp_permease"/>
</dbReference>
<proteinExistence type="predicted"/>
<feature type="transmembrane region" description="Helical" evidence="6">
    <location>
        <begin position="12"/>
        <end position="40"/>
    </location>
</feature>
<dbReference type="EMBL" id="JAGIZA010000019">
    <property type="protein sequence ID" value="MBP0495623.1"/>
    <property type="molecule type" value="Genomic_DNA"/>
</dbReference>
<dbReference type="RefSeq" id="WP_209376421.1">
    <property type="nucleotide sequence ID" value="NZ_JAGIZA010000019.1"/>
</dbReference>
<dbReference type="GO" id="GO:0005886">
    <property type="term" value="C:plasma membrane"/>
    <property type="evidence" value="ECO:0007669"/>
    <property type="project" value="UniProtKB-SubCell"/>
</dbReference>
<dbReference type="InterPro" id="IPR043428">
    <property type="entry name" value="LivM-like"/>
</dbReference>
<dbReference type="PANTHER" id="PTHR30482">
    <property type="entry name" value="HIGH-AFFINITY BRANCHED-CHAIN AMINO ACID TRANSPORT SYSTEM PERMEASE"/>
    <property type="match status" value="1"/>
</dbReference>
<dbReference type="CDD" id="cd06581">
    <property type="entry name" value="TM_PBP1_LivM_like"/>
    <property type="match status" value="1"/>
</dbReference>
<evidence type="ECO:0000256" key="2">
    <source>
        <dbReference type="ARBA" id="ARBA00022475"/>
    </source>
</evidence>
<evidence type="ECO:0000313" key="7">
    <source>
        <dbReference type="EMBL" id="MBP0495623.1"/>
    </source>
</evidence>
<evidence type="ECO:0000256" key="1">
    <source>
        <dbReference type="ARBA" id="ARBA00004651"/>
    </source>
</evidence>
<feature type="transmembrane region" description="Helical" evidence="6">
    <location>
        <begin position="281"/>
        <end position="308"/>
    </location>
</feature>
<comment type="caution">
    <text evidence="7">The sequence shown here is derived from an EMBL/GenBank/DDBJ whole genome shotgun (WGS) entry which is preliminary data.</text>
</comment>
<sequence>MRMVRVGAGLPLLLLAVAGFFLFPEYLTLFTSLFILSVFALSYDLLQGHAGVVSLGHAVFFGTGAYTTAILARHGLAEPVLGLLAALVVSALLALVLTRIVVVGNDLTRLLVTLGVGFLMFEAANQARDLTGGADGLSDFTMGPVLGLFRFDFAGETAFFYSLAVLVLVYFFLWRLAASPFGLALRGIRENVRRMPAIGAPVRRHLATAYTISGGIAGLAGALLAQTSNFASLDMLGFERSAEVMMMATLGGTGSIPGVVLGATGLGYLKDALSAMSPKYWQLGIGIVLMLSVFVLRGGIAGAATALIRRLRERA</sequence>
<feature type="transmembrane region" description="Helical" evidence="6">
    <location>
        <begin position="206"/>
        <end position="225"/>
    </location>
</feature>
<evidence type="ECO:0000256" key="3">
    <source>
        <dbReference type="ARBA" id="ARBA00022692"/>
    </source>
</evidence>
<keyword evidence="5 6" id="KW-0472">Membrane</keyword>
<dbReference type="PANTHER" id="PTHR30482:SF17">
    <property type="entry name" value="ABC TRANSPORTER ATP-BINDING PROTEIN"/>
    <property type="match status" value="1"/>
</dbReference>